<evidence type="ECO:0000313" key="2">
    <source>
        <dbReference type="EMBL" id="GAA4230111.1"/>
    </source>
</evidence>
<name>A0ABP8BXZ8_9ACTN</name>
<evidence type="ECO:0000256" key="1">
    <source>
        <dbReference type="SAM" id="MobiDB-lite"/>
    </source>
</evidence>
<proteinExistence type="predicted"/>
<dbReference type="EMBL" id="BAABAS010000005">
    <property type="protein sequence ID" value="GAA4230111.1"/>
    <property type="molecule type" value="Genomic_DNA"/>
</dbReference>
<reference evidence="3" key="1">
    <citation type="journal article" date="2019" name="Int. J. Syst. Evol. Microbiol.">
        <title>The Global Catalogue of Microorganisms (GCM) 10K type strain sequencing project: providing services to taxonomists for standard genome sequencing and annotation.</title>
        <authorList>
            <consortium name="The Broad Institute Genomics Platform"/>
            <consortium name="The Broad Institute Genome Sequencing Center for Infectious Disease"/>
            <person name="Wu L."/>
            <person name="Ma J."/>
        </authorList>
    </citation>
    <scope>NUCLEOTIDE SEQUENCE [LARGE SCALE GENOMIC DNA]</scope>
    <source>
        <strain evidence="3">JCM 17440</strain>
    </source>
</reference>
<dbReference type="RefSeq" id="WP_344894498.1">
    <property type="nucleotide sequence ID" value="NZ_BAABAS010000005.1"/>
</dbReference>
<protein>
    <recommendedName>
        <fullName evidence="4">Basic secretory peptidase family protein</fullName>
    </recommendedName>
</protein>
<dbReference type="InterPro" id="IPR006311">
    <property type="entry name" value="TAT_signal"/>
</dbReference>
<feature type="compositionally biased region" description="Basic and acidic residues" evidence="1">
    <location>
        <begin position="1"/>
        <end position="12"/>
    </location>
</feature>
<accession>A0ABP8BXZ8</accession>
<feature type="region of interest" description="Disordered" evidence="1">
    <location>
        <begin position="1"/>
        <end position="24"/>
    </location>
</feature>
<organism evidence="2 3">
    <name type="scientific">Actinomadura meridiana</name>
    <dbReference type="NCBI Taxonomy" id="559626"/>
    <lineage>
        <taxon>Bacteria</taxon>
        <taxon>Bacillati</taxon>
        <taxon>Actinomycetota</taxon>
        <taxon>Actinomycetes</taxon>
        <taxon>Streptosporangiales</taxon>
        <taxon>Thermomonosporaceae</taxon>
        <taxon>Actinomadura</taxon>
    </lineage>
</organism>
<dbReference type="Proteomes" id="UP001501710">
    <property type="component" value="Unassembled WGS sequence"/>
</dbReference>
<evidence type="ECO:0000313" key="3">
    <source>
        <dbReference type="Proteomes" id="UP001501710"/>
    </source>
</evidence>
<keyword evidence="3" id="KW-1185">Reference proteome</keyword>
<comment type="caution">
    <text evidence="2">The sequence shown here is derived from an EMBL/GenBank/DDBJ whole genome shotgun (WGS) entry which is preliminary data.</text>
</comment>
<sequence>MEDGSAHSDRHRGTQGGTHGGPVTRRRALALGAGGAAALLAGGAGLVRARSGGETPDARAIGGNGAAAAFTPGDAATVLDSRARAVRTGDRTAFLTTVGSAPTAFRDAQSRLYGNIRALPLDGWRERAVATQTVDGAKDVAILRVETRYRLRGFDHGDVARTRYLALAPRSGAWTIVGDGSSHNLHDDAEIWDGGPLSVVNGRASLVIGDATGLDEIAGRLDAAVPVVSGVVGGTWARRVVALVPASASLAAALAGPGQRLGEIAALATLAPSAEGGAGEDRVIISPGTFGRLNSLGRDVVLTHELTHVATGGARDRTTPLWLIEGFADYVGYRGAKISVRSAAGELRREVTAGRIPAAPPAAAAFSGGSPRLSQAYQEAWLACRMIAARYGEATLVRLYRTAGRVPEETALRDVLGLTRDRFIALWRDYLKKELA</sequence>
<dbReference type="PROSITE" id="PS51318">
    <property type="entry name" value="TAT"/>
    <property type="match status" value="1"/>
</dbReference>
<gene>
    <name evidence="2" type="ORF">GCM10022254_24140</name>
</gene>
<evidence type="ECO:0008006" key="4">
    <source>
        <dbReference type="Google" id="ProtNLM"/>
    </source>
</evidence>